<name>X1FV04_9ZZZZ</name>
<reference evidence="2" key="1">
    <citation type="journal article" date="2014" name="Front. Microbiol.">
        <title>High frequency of phylogenetically diverse reductive dehalogenase-homologous genes in deep subseafloor sedimentary metagenomes.</title>
        <authorList>
            <person name="Kawai M."/>
            <person name="Futagami T."/>
            <person name="Toyoda A."/>
            <person name="Takaki Y."/>
            <person name="Nishi S."/>
            <person name="Hori S."/>
            <person name="Arai W."/>
            <person name="Tsubouchi T."/>
            <person name="Morono Y."/>
            <person name="Uchiyama I."/>
            <person name="Ito T."/>
            <person name="Fujiyama A."/>
            <person name="Inagaki F."/>
            <person name="Takami H."/>
        </authorList>
    </citation>
    <scope>NUCLEOTIDE SEQUENCE</scope>
    <source>
        <strain evidence="2">Expedition CK06-06</strain>
    </source>
</reference>
<proteinExistence type="predicted"/>
<protein>
    <recommendedName>
        <fullName evidence="1">NAD(P)-binding domain-containing protein</fullName>
    </recommendedName>
</protein>
<comment type="caution">
    <text evidence="2">The sequence shown here is derived from an EMBL/GenBank/DDBJ whole genome shotgun (WGS) entry which is preliminary data.</text>
</comment>
<dbReference type="InterPro" id="IPR016040">
    <property type="entry name" value="NAD(P)-bd_dom"/>
</dbReference>
<dbReference type="Gene3D" id="3.90.25.10">
    <property type="entry name" value="UDP-galactose 4-epimerase, domain 1"/>
    <property type="match status" value="1"/>
</dbReference>
<organism evidence="2">
    <name type="scientific">marine sediment metagenome</name>
    <dbReference type="NCBI Taxonomy" id="412755"/>
    <lineage>
        <taxon>unclassified sequences</taxon>
        <taxon>metagenomes</taxon>
        <taxon>ecological metagenomes</taxon>
    </lineage>
</organism>
<evidence type="ECO:0000313" key="2">
    <source>
        <dbReference type="EMBL" id="GAH36380.1"/>
    </source>
</evidence>
<dbReference type="PANTHER" id="PTHR43000">
    <property type="entry name" value="DTDP-D-GLUCOSE 4,6-DEHYDRATASE-RELATED"/>
    <property type="match status" value="1"/>
</dbReference>
<dbReference type="GO" id="GO:0016831">
    <property type="term" value="F:carboxy-lyase activity"/>
    <property type="evidence" value="ECO:0007669"/>
    <property type="project" value="InterPro"/>
</dbReference>
<dbReference type="AlphaFoldDB" id="X1FV04"/>
<dbReference type="PRINTS" id="PR01713">
    <property type="entry name" value="NUCEPIMERASE"/>
</dbReference>
<dbReference type="CDD" id="cd05257">
    <property type="entry name" value="Arna_like_SDR_e"/>
    <property type="match status" value="1"/>
</dbReference>
<dbReference type="Gene3D" id="3.40.50.720">
    <property type="entry name" value="NAD(P)-binding Rossmann-like Domain"/>
    <property type="match status" value="1"/>
</dbReference>
<dbReference type="InterPro" id="IPR045869">
    <property type="entry name" value="Arna-like_SDR_e"/>
</dbReference>
<feature type="non-terminal residue" evidence="2">
    <location>
        <position position="321"/>
    </location>
</feature>
<gene>
    <name evidence="2" type="ORF">S03H2_10590</name>
</gene>
<feature type="domain" description="NAD(P)-binding" evidence="1">
    <location>
        <begin position="9"/>
        <end position="310"/>
    </location>
</feature>
<accession>X1FV04</accession>
<dbReference type="EMBL" id="BARU01005438">
    <property type="protein sequence ID" value="GAH36380.1"/>
    <property type="molecule type" value="Genomic_DNA"/>
</dbReference>
<dbReference type="SUPFAM" id="SSF51735">
    <property type="entry name" value="NAD(P)-binding Rossmann-fold domains"/>
    <property type="match status" value="1"/>
</dbReference>
<sequence length="321" mass="36073">MDLEDKNILITGSDGFVGSHLVERFLEENCKVRAFVFYNSFNKWGWLDSLEKEQLSKINVITGDIRDYNMVNKAAKGVDIVCHLAALIGIPYSYVAPESYIDTNVKGTLNVIQAAKINNVKKVIITSTSETYGSALYVPIDEKHPYQPQSPYSASKIAADAIALSYYSSFNTPVSIIRPFNIYGPRQSARAVIPTIVTQILQKTDQIELGNLTSTRDFTYVKDTCEAYVKSIITDNIEGEIINIGNSKEISIKDLAEKIKDLMHSNAEIKSRTERKRIKSSEVNRLNADNSKALRLINWKPIYSLDDGLKLTIEWFSKKGN</sequence>
<evidence type="ECO:0000259" key="1">
    <source>
        <dbReference type="Pfam" id="PF16363"/>
    </source>
</evidence>
<dbReference type="InterPro" id="IPR036291">
    <property type="entry name" value="NAD(P)-bd_dom_sf"/>
</dbReference>
<dbReference type="Pfam" id="PF16363">
    <property type="entry name" value="GDP_Man_Dehyd"/>
    <property type="match status" value="1"/>
</dbReference>